<organism evidence="1">
    <name type="scientific">Oryza sativa subsp. japonica</name>
    <name type="common">Rice</name>
    <dbReference type="NCBI Taxonomy" id="39947"/>
    <lineage>
        <taxon>Eukaryota</taxon>
        <taxon>Viridiplantae</taxon>
        <taxon>Streptophyta</taxon>
        <taxon>Embryophyta</taxon>
        <taxon>Tracheophyta</taxon>
        <taxon>Spermatophyta</taxon>
        <taxon>Magnoliopsida</taxon>
        <taxon>Liliopsida</taxon>
        <taxon>Poales</taxon>
        <taxon>Poaceae</taxon>
        <taxon>BOP clade</taxon>
        <taxon>Oryzoideae</taxon>
        <taxon>Oryzeae</taxon>
        <taxon>Oryzinae</taxon>
        <taxon>Oryza</taxon>
        <taxon>Oryza sativa</taxon>
    </lineage>
</organism>
<dbReference type="AlphaFoldDB" id="Q2QYX4"/>
<proteinExistence type="predicted"/>
<gene>
    <name evidence="1" type="ordered locus">LOC_Os12g01280</name>
</gene>
<dbReference type="EMBL" id="DP000011">
    <property type="protein sequence ID" value="ABA95586.1"/>
    <property type="molecule type" value="Genomic_DNA"/>
</dbReference>
<reference evidence="1" key="2">
    <citation type="submission" date="2005-04" db="EMBL/GenBank/DDBJ databases">
        <authorList>
            <person name="Buell C.R."/>
            <person name="Wing R.A."/>
            <person name="McCombie W.A."/>
            <person name="Ouyang S."/>
        </authorList>
    </citation>
    <scope>NUCLEOTIDE SEQUENCE</scope>
</reference>
<reference evidence="1" key="1">
    <citation type="journal article" date="2005" name="BMC Biol.">
        <title>The sequence of rice chromosomes 11 and 12, rich in disease resistance genes and recent gene duplications.</title>
        <authorList>
            <consortium name="The rice chromosomes 11 and 12 sequencing consortia"/>
        </authorList>
    </citation>
    <scope>NUCLEOTIDE SEQUENCE [LARGE SCALE GENOMIC DNA]</scope>
</reference>
<sequence length="89" mass="9746">MDFGAAEVPLAGRRCRWVARGGDLRANDADEEESVFVAGTTHGNTQHEDSLGRRGGLRGGLNARCRGRRHGIDARYSREEGGRNGSHWI</sequence>
<reference evidence="1" key="3">
    <citation type="submission" date="2006-01" db="EMBL/GenBank/DDBJ databases">
        <authorList>
            <person name="Buell R."/>
        </authorList>
    </citation>
    <scope>NUCLEOTIDE SEQUENCE</scope>
</reference>
<protein>
    <submittedName>
        <fullName evidence="1">Uncharacterized protein</fullName>
    </submittedName>
</protein>
<evidence type="ECO:0000313" key="1">
    <source>
        <dbReference type="EMBL" id="ABA95586.1"/>
    </source>
</evidence>
<accession>Q2QYX4</accession>
<name>Q2QYX4_ORYSJ</name>